<evidence type="ECO:0000313" key="1">
    <source>
        <dbReference type="EMBL" id="GBG30691.1"/>
    </source>
</evidence>
<dbReference type="AlphaFoldDB" id="A0A2R5GQQ8"/>
<proteinExistence type="predicted"/>
<organism evidence="1 2">
    <name type="scientific">Hondaea fermentalgiana</name>
    <dbReference type="NCBI Taxonomy" id="2315210"/>
    <lineage>
        <taxon>Eukaryota</taxon>
        <taxon>Sar</taxon>
        <taxon>Stramenopiles</taxon>
        <taxon>Bigyra</taxon>
        <taxon>Labyrinthulomycetes</taxon>
        <taxon>Thraustochytrida</taxon>
        <taxon>Thraustochytriidae</taxon>
        <taxon>Hondaea</taxon>
    </lineage>
</organism>
<evidence type="ECO:0000313" key="2">
    <source>
        <dbReference type="Proteomes" id="UP000241890"/>
    </source>
</evidence>
<reference evidence="1 2" key="1">
    <citation type="submission" date="2017-12" db="EMBL/GenBank/DDBJ databases">
        <title>Sequencing, de novo assembly and annotation of complete genome of a new Thraustochytrid species, strain FCC1311.</title>
        <authorList>
            <person name="Sedici K."/>
            <person name="Godart F."/>
            <person name="Aiese Cigliano R."/>
            <person name="Sanseverino W."/>
            <person name="Barakat M."/>
            <person name="Ortet P."/>
            <person name="Marechal E."/>
            <person name="Cagnac O."/>
            <person name="Amato A."/>
        </authorList>
    </citation>
    <scope>NUCLEOTIDE SEQUENCE [LARGE SCALE GENOMIC DNA]</scope>
</reference>
<protein>
    <submittedName>
        <fullName evidence="1">Uncharacterized protein</fullName>
    </submittedName>
</protein>
<name>A0A2R5GQQ8_9STRA</name>
<dbReference type="EMBL" id="BEYU01000082">
    <property type="protein sequence ID" value="GBG30691.1"/>
    <property type="molecule type" value="Genomic_DNA"/>
</dbReference>
<keyword evidence="2" id="KW-1185">Reference proteome</keyword>
<dbReference type="Proteomes" id="UP000241890">
    <property type="component" value="Unassembled WGS sequence"/>
</dbReference>
<accession>A0A2R5GQQ8</accession>
<dbReference type="InParanoid" id="A0A2R5GQQ8"/>
<sequence length="108" mass="12016">MALGMVTAGATNFALDYPEPVRAMYEMAKESEARNVFGEDMYRGLLWDGAITDWQASITLPMHGEKGSGTVYGRFLRRTDGVWEPILIAANKDGQQVPLFEKEGPFRA</sequence>
<gene>
    <name evidence="1" type="ORF">FCC1311_069112</name>
</gene>
<comment type="caution">
    <text evidence="1">The sequence shown here is derived from an EMBL/GenBank/DDBJ whole genome shotgun (WGS) entry which is preliminary data.</text>
</comment>